<evidence type="ECO:0000313" key="1">
    <source>
        <dbReference type="EMBL" id="KAF2902748.1"/>
    </source>
</evidence>
<protein>
    <submittedName>
        <fullName evidence="1">Uncharacterized protein</fullName>
    </submittedName>
</protein>
<organism evidence="1 2">
    <name type="scientific">Ignelater luminosus</name>
    <name type="common">Cucubano</name>
    <name type="synonym">Pyrophorus luminosus</name>
    <dbReference type="NCBI Taxonomy" id="2038154"/>
    <lineage>
        <taxon>Eukaryota</taxon>
        <taxon>Metazoa</taxon>
        <taxon>Ecdysozoa</taxon>
        <taxon>Arthropoda</taxon>
        <taxon>Hexapoda</taxon>
        <taxon>Insecta</taxon>
        <taxon>Pterygota</taxon>
        <taxon>Neoptera</taxon>
        <taxon>Endopterygota</taxon>
        <taxon>Coleoptera</taxon>
        <taxon>Polyphaga</taxon>
        <taxon>Elateriformia</taxon>
        <taxon>Elateroidea</taxon>
        <taxon>Elateridae</taxon>
        <taxon>Agrypninae</taxon>
        <taxon>Pyrophorini</taxon>
        <taxon>Ignelater</taxon>
    </lineage>
</organism>
<comment type="caution">
    <text evidence="1">The sequence shown here is derived from an EMBL/GenBank/DDBJ whole genome shotgun (WGS) entry which is preliminary data.</text>
</comment>
<dbReference type="AlphaFoldDB" id="A0A8K0DGC0"/>
<accession>A0A8K0DGC0</accession>
<gene>
    <name evidence="1" type="ORF">ILUMI_03438</name>
</gene>
<dbReference type="EMBL" id="VTPC01001196">
    <property type="protein sequence ID" value="KAF2902748.1"/>
    <property type="molecule type" value="Genomic_DNA"/>
</dbReference>
<keyword evidence="2" id="KW-1185">Reference proteome</keyword>
<dbReference type="OrthoDB" id="6779460at2759"/>
<dbReference type="Proteomes" id="UP000801492">
    <property type="component" value="Unassembled WGS sequence"/>
</dbReference>
<evidence type="ECO:0000313" key="2">
    <source>
        <dbReference type="Proteomes" id="UP000801492"/>
    </source>
</evidence>
<proteinExistence type="predicted"/>
<sequence>MLIEKLETVNITTKQARDDADVLIIETAIEESKRRRTAVIIGEDIDLLNGCGSRCGCRKLGLQCTLACGQCNGQACLNASPYQSDLDKDSTFDPEILEDLETNILDDENDDNELEIFERPGETMIKKKKIMTQVLLIIKVFVKPPYI</sequence>
<reference evidence="1" key="1">
    <citation type="submission" date="2019-08" db="EMBL/GenBank/DDBJ databases">
        <title>The genome of the North American firefly Photinus pyralis.</title>
        <authorList>
            <consortium name="Photinus pyralis genome working group"/>
            <person name="Fallon T.R."/>
            <person name="Sander Lower S.E."/>
            <person name="Weng J.-K."/>
        </authorList>
    </citation>
    <scope>NUCLEOTIDE SEQUENCE</scope>
    <source>
        <strain evidence="1">TRF0915ILg1</strain>
        <tissue evidence="1">Whole body</tissue>
    </source>
</reference>
<name>A0A8K0DGC0_IGNLU</name>